<dbReference type="Proteomes" id="UP001610818">
    <property type="component" value="Unassembled WGS sequence"/>
</dbReference>
<dbReference type="NCBIfam" id="TIGR01509">
    <property type="entry name" value="HAD-SF-IA-v3"/>
    <property type="match status" value="1"/>
</dbReference>
<dbReference type="GO" id="GO:0016746">
    <property type="term" value="F:acyltransferase activity"/>
    <property type="evidence" value="ECO:0007669"/>
    <property type="project" value="UniProtKB-KW"/>
</dbReference>
<protein>
    <submittedName>
        <fullName evidence="5">GNAT family N-acetyltransferase</fullName>
        <ecNumber evidence="5">2.3.1.-</ecNumber>
    </submittedName>
</protein>
<gene>
    <name evidence="5" type="ORF">ACH4F9_24100</name>
</gene>
<dbReference type="PANTHER" id="PTHR10545:SF29">
    <property type="entry name" value="GH14572P-RELATED"/>
    <property type="match status" value="1"/>
</dbReference>
<dbReference type="EMBL" id="JBIRGQ010000004">
    <property type="protein sequence ID" value="MFH8548098.1"/>
    <property type="molecule type" value="Genomic_DNA"/>
</dbReference>
<reference evidence="5 6" key="1">
    <citation type="submission" date="2024-10" db="EMBL/GenBank/DDBJ databases">
        <title>The Natural Products Discovery Center: Release of the First 8490 Sequenced Strains for Exploring Actinobacteria Biosynthetic Diversity.</title>
        <authorList>
            <person name="Kalkreuter E."/>
            <person name="Kautsar S.A."/>
            <person name="Yang D."/>
            <person name="Bader C.D."/>
            <person name="Teijaro C.N."/>
            <person name="Fluegel L."/>
            <person name="Davis C.M."/>
            <person name="Simpson J.R."/>
            <person name="Lauterbach L."/>
            <person name="Steele A.D."/>
            <person name="Gui C."/>
            <person name="Meng S."/>
            <person name="Li G."/>
            <person name="Viehrig K."/>
            <person name="Ye F."/>
            <person name="Su P."/>
            <person name="Kiefer A.F."/>
            <person name="Nichols A."/>
            <person name="Cepeda A.J."/>
            <person name="Yan W."/>
            <person name="Fan B."/>
            <person name="Jiang Y."/>
            <person name="Adhikari A."/>
            <person name="Zheng C.-J."/>
            <person name="Schuster L."/>
            <person name="Cowan T.M."/>
            <person name="Smanski M.J."/>
            <person name="Chevrette M.G."/>
            <person name="De Carvalho L.P.S."/>
            <person name="Shen B."/>
        </authorList>
    </citation>
    <scope>NUCLEOTIDE SEQUENCE [LARGE SCALE GENOMIC DNA]</scope>
    <source>
        <strain evidence="5 6">NPDC017990</strain>
    </source>
</reference>
<feature type="compositionally biased region" description="Basic and acidic residues" evidence="3">
    <location>
        <begin position="1"/>
        <end position="10"/>
    </location>
</feature>
<keyword evidence="1 5" id="KW-0808">Transferase</keyword>
<name>A0ABW7QSX2_9ACTN</name>
<dbReference type="SFLD" id="SFLDS00003">
    <property type="entry name" value="Haloacid_Dehalogenase"/>
    <property type="match status" value="1"/>
</dbReference>
<evidence type="ECO:0000313" key="6">
    <source>
        <dbReference type="Proteomes" id="UP001610818"/>
    </source>
</evidence>
<dbReference type="PANTHER" id="PTHR10545">
    <property type="entry name" value="DIAMINE N-ACETYLTRANSFERASE"/>
    <property type="match status" value="1"/>
</dbReference>
<dbReference type="Pfam" id="PF00702">
    <property type="entry name" value="Hydrolase"/>
    <property type="match status" value="1"/>
</dbReference>
<dbReference type="Gene3D" id="3.40.630.30">
    <property type="match status" value="1"/>
</dbReference>
<evidence type="ECO:0000313" key="5">
    <source>
        <dbReference type="EMBL" id="MFH8548098.1"/>
    </source>
</evidence>
<dbReference type="RefSeq" id="WP_397714523.1">
    <property type="nucleotide sequence ID" value="NZ_JBIRGN010000004.1"/>
</dbReference>
<accession>A0ABW7QSX2</accession>
<evidence type="ECO:0000256" key="3">
    <source>
        <dbReference type="SAM" id="MobiDB-lite"/>
    </source>
</evidence>
<dbReference type="InterPro" id="IPR051016">
    <property type="entry name" value="Diverse_Substrate_AcTransf"/>
</dbReference>
<dbReference type="InterPro" id="IPR000182">
    <property type="entry name" value="GNAT_dom"/>
</dbReference>
<feature type="domain" description="N-acetyltransferase" evidence="4">
    <location>
        <begin position="89"/>
        <end position="247"/>
    </location>
</feature>
<dbReference type="InterPro" id="IPR016181">
    <property type="entry name" value="Acyl_CoA_acyltransferase"/>
</dbReference>
<feature type="compositionally biased region" description="Basic and acidic residues" evidence="3">
    <location>
        <begin position="17"/>
        <end position="34"/>
    </location>
</feature>
<feature type="region of interest" description="Disordered" evidence="3">
    <location>
        <begin position="1"/>
        <end position="96"/>
    </location>
</feature>
<sequence>MTHEGLRAADADNPDIGLRERAGDEPGASLREHSVGAPEASPRERNGTEPDASPSERNSREPRVRHAGEQHGQPPRLPRTREQPGQASSRVRHARPADLPRIVELVAEHAAYEKGAPPAPGLDRRLHALLFEVPDPRLRCLVAELSGGEVVGYATCAPEVSTWDGAEYLHMDCLFLRDGHRGLGLGERLTDAVAAEARRLGLTEVQWQTPAWNEGAIRFYGRIGADAKEKLRFTWQVPAQSPQPPLPFDAVLTDLDGVIRFYDMSEMEAMERDAGLPHGSTAEIAFAPETDLPLMLGHTGKEEWVEAIARGLADRVPYERGHALGTALAGAAFSADAAVVDLLRRARAHLHVALVTNAAPWLDDDLAELGIADLAHTVVGSAAVGVVKPDRRIYEIALERAGVPAERCLFVDDRKENVDAAVALGMAGLHYTGPDDLREALAPVLGRD</sequence>
<feature type="compositionally biased region" description="Basic and acidic residues" evidence="3">
    <location>
        <begin position="57"/>
        <end position="69"/>
    </location>
</feature>
<dbReference type="InterPro" id="IPR036412">
    <property type="entry name" value="HAD-like_sf"/>
</dbReference>
<dbReference type="SFLD" id="SFLDG01129">
    <property type="entry name" value="C1.5:_HAD__Beta-PGM__Phosphata"/>
    <property type="match status" value="1"/>
</dbReference>
<dbReference type="InterPro" id="IPR006439">
    <property type="entry name" value="HAD-SF_hydro_IA"/>
</dbReference>
<proteinExistence type="predicted"/>
<dbReference type="Gene3D" id="3.40.50.1000">
    <property type="entry name" value="HAD superfamily/HAD-like"/>
    <property type="match status" value="1"/>
</dbReference>
<evidence type="ECO:0000256" key="1">
    <source>
        <dbReference type="ARBA" id="ARBA00022679"/>
    </source>
</evidence>
<evidence type="ECO:0000259" key="4">
    <source>
        <dbReference type="PROSITE" id="PS51186"/>
    </source>
</evidence>
<keyword evidence="2 5" id="KW-0012">Acyltransferase</keyword>
<dbReference type="SUPFAM" id="SSF56784">
    <property type="entry name" value="HAD-like"/>
    <property type="match status" value="1"/>
</dbReference>
<comment type="caution">
    <text evidence="5">The sequence shown here is derived from an EMBL/GenBank/DDBJ whole genome shotgun (WGS) entry which is preliminary data.</text>
</comment>
<dbReference type="SUPFAM" id="SSF55729">
    <property type="entry name" value="Acyl-CoA N-acyltransferases (Nat)"/>
    <property type="match status" value="1"/>
</dbReference>
<dbReference type="EC" id="2.3.1.-" evidence="5"/>
<organism evidence="5 6">
    <name type="scientific">Streptomyces longisporoflavus</name>
    <dbReference type="NCBI Taxonomy" id="28044"/>
    <lineage>
        <taxon>Bacteria</taxon>
        <taxon>Bacillati</taxon>
        <taxon>Actinomycetota</taxon>
        <taxon>Actinomycetes</taxon>
        <taxon>Kitasatosporales</taxon>
        <taxon>Streptomycetaceae</taxon>
        <taxon>Streptomyces</taxon>
    </lineage>
</organism>
<keyword evidence="6" id="KW-1185">Reference proteome</keyword>
<evidence type="ECO:0000256" key="2">
    <source>
        <dbReference type="ARBA" id="ARBA00023315"/>
    </source>
</evidence>
<dbReference type="InterPro" id="IPR023214">
    <property type="entry name" value="HAD_sf"/>
</dbReference>
<dbReference type="PROSITE" id="PS51186">
    <property type="entry name" value="GNAT"/>
    <property type="match status" value="1"/>
</dbReference>
<dbReference type="CDD" id="cd04301">
    <property type="entry name" value="NAT_SF"/>
    <property type="match status" value="1"/>
</dbReference>
<dbReference type="Pfam" id="PF00583">
    <property type="entry name" value="Acetyltransf_1"/>
    <property type="match status" value="1"/>
</dbReference>